<dbReference type="GO" id="GO:0006357">
    <property type="term" value="P:regulation of transcription by RNA polymerase II"/>
    <property type="evidence" value="ECO:0007669"/>
    <property type="project" value="TreeGrafter"/>
</dbReference>
<feature type="region of interest" description="Disordered" evidence="1">
    <location>
        <begin position="147"/>
        <end position="172"/>
    </location>
</feature>
<dbReference type="InterPro" id="IPR039353">
    <property type="entry name" value="TF_Adf1"/>
</dbReference>
<dbReference type="PROSITE" id="PS51029">
    <property type="entry name" value="MADF"/>
    <property type="match status" value="1"/>
</dbReference>
<evidence type="ECO:0000313" key="3">
    <source>
        <dbReference type="EMBL" id="KHJ96953.1"/>
    </source>
</evidence>
<dbReference type="PANTHER" id="PTHR12243:SF67">
    <property type="entry name" value="COREPRESSOR OF PANGOLIN, ISOFORM A-RELATED"/>
    <property type="match status" value="1"/>
</dbReference>
<dbReference type="GO" id="GO:0005667">
    <property type="term" value="C:transcription regulator complex"/>
    <property type="evidence" value="ECO:0007669"/>
    <property type="project" value="TreeGrafter"/>
</dbReference>
<evidence type="ECO:0000259" key="2">
    <source>
        <dbReference type="PROSITE" id="PS51029"/>
    </source>
</evidence>
<dbReference type="OrthoDB" id="5876908at2759"/>
<proteinExistence type="predicted"/>
<keyword evidence="4" id="KW-1185">Reference proteome</keyword>
<feature type="domain" description="MADF" evidence="2">
    <location>
        <begin position="17"/>
        <end position="120"/>
    </location>
</feature>
<dbReference type="InterPro" id="IPR006578">
    <property type="entry name" value="MADF-dom"/>
</dbReference>
<dbReference type="PANTHER" id="PTHR12243">
    <property type="entry name" value="MADF DOMAIN TRANSCRIPTION FACTOR"/>
    <property type="match status" value="1"/>
</dbReference>
<dbReference type="Pfam" id="PF10545">
    <property type="entry name" value="MADF_DNA_bdg"/>
    <property type="match status" value="1"/>
</dbReference>
<organism evidence="3 4">
    <name type="scientific">Oesophagostomum dentatum</name>
    <name type="common">Nodular worm</name>
    <dbReference type="NCBI Taxonomy" id="61180"/>
    <lineage>
        <taxon>Eukaryota</taxon>
        <taxon>Metazoa</taxon>
        <taxon>Ecdysozoa</taxon>
        <taxon>Nematoda</taxon>
        <taxon>Chromadorea</taxon>
        <taxon>Rhabditida</taxon>
        <taxon>Rhabditina</taxon>
        <taxon>Rhabditomorpha</taxon>
        <taxon>Strongyloidea</taxon>
        <taxon>Strongylidae</taxon>
        <taxon>Oesophagostomum</taxon>
    </lineage>
</organism>
<dbReference type="GO" id="GO:0005634">
    <property type="term" value="C:nucleus"/>
    <property type="evidence" value="ECO:0007669"/>
    <property type="project" value="TreeGrafter"/>
</dbReference>
<protein>
    <recommendedName>
        <fullName evidence="2">MADF domain-containing protein</fullName>
    </recommendedName>
</protein>
<name>A0A0B1THB4_OESDE</name>
<feature type="compositionally biased region" description="Polar residues" evidence="1">
    <location>
        <begin position="159"/>
        <end position="172"/>
    </location>
</feature>
<dbReference type="SMART" id="SM00595">
    <property type="entry name" value="MADF"/>
    <property type="match status" value="1"/>
</dbReference>
<reference evidence="3 4" key="1">
    <citation type="submission" date="2014-03" db="EMBL/GenBank/DDBJ databases">
        <title>Draft genome of the hookworm Oesophagostomum dentatum.</title>
        <authorList>
            <person name="Mitreva M."/>
        </authorList>
    </citation>
    <scope>NUCLEOTIDE SEQUENCE [LARGE SCALE GENOMIC DNA]</scope>
    <source>
        <strain evidence="3 4">OD-Hann</strain>
    </source>
</reference>
<accession>A0A0B1THB4</accession>
<dbReference type="Proteomes" id="UP000053660">
    <property type="component" value="Unassembled WGS sequence"/>
</dbReference>
<sequence length="213" mass="24160">MQDYNSPGYLSETEKLALIETVAKYPVLWNSRDIYHKSLHARASAWKAVAEEMKIRFGKKFEAKDLRRNFKNLRDVYVKKRRDYKEALRRASGADKVTTLERYSSWTYFKPLSYLESCPDTDSLPYSGAAANEEPESSPMDEEVVPACINSPDSVPIKSDSQSVPFSGPISSSRKKRLMKSFGAMEDLAVVLKNVYGSSDKYDAIGRRRTSTT</sequence>
<gene>
    <name evidence="3" type="ORF">OESDEN_03077</name>
</gene>
<dbReference type="AlphaFoldDB" id="A0A0B1THB4"/>
<dbReference type="EMBL" id="KN549552">
    <property type="protein sequence ID" value="KHJ96953.1"/>
    <property type="molecule type" value="Genomic_DNA"/>
</dbReference>
<evidence type="ECO:0000313" key="4">
    <source>
        <dbReference type="Proteomes" id="UP000053660"/>
    </source>
</evidence>
<evidence type="ECO:0000256" key="1">
    <source>
        <dbReference type="SAM" id="MobiDB-lite"/>
    </source>
</evidence>